<organism evidence="1 2">
    <name type="scientific">Purpureocillium lilacinum</name>
    <name type="common">Paecilomyces lilacinus</name>
    <dbReference type="NCBI Taxonomy" id="33203"/>
    <lineage>
        <taxon>Eukaryota</taxon>
        <taxon>Fungi</taxon>
        <taxon>Dikarya</taxon>
        <taxon>Ascomycota</taxon>
        <taxon>Pezizomycotina</taxon>
        <taxon>Sordariomycetes</taxon>
        <taxon>Hypocreomycetidae</taxon>
        <taxon>Hypocreales</taxon>
        <taxon>Ophiocordycipitaceae</taxon>
        <taxon>Purpureocillium</taxon>
    </lineage>
</organism>
<protein>
    <submittedName>
        <fullName evidence="1">Uncharacterized protein</fullName>
    </submittedName>
</protein>
<evidence type="ECO:0000313" key="1">
    <source>
        <dbReference type="EMBL" id="KAL3956015.1"/>
    </source>
</evidence>
<accession>A0ACC4DKZ3</accession>
<dbReference type="Proteomes" id="UP001638806">
    <property type="component" value="Unassembled WGS sequence"/>
</dbReference>
<proteinExistence type="predicted"/>
<reference evidence="1" key="1">
    <citation type="submission" date="2024-12" db="EMBL/GenBank/DDBJ databases">
        <title>Comparative genomics and development of molecular markers within Purpureocillium lilacinum and among Purpureocillium species.</title>
        <authorList>
            <person name="Yeh Z.-Y."/>
            <person name="Ni N.-T."/>
            <person name="Lo P.-H."/>
            <person name="Mushyakhwo K."/>
            <person name="Lin C.-F."/>
            <person name="Nai Y.-S."/>
        </authorList>
    </citation>
    <scope>NUCLEOTIDE SEQUENCE</scope>
    <source>
        <strain evidence="1">NCHU-NPUST-175</strain>
    </source>
</reference>
<gene>
    <name evidence="1" type="ORF">ACCO45_008861</name>
</gene>
<evidence type="ECO:0000313" key="2">
    <source>
        <dbReference type="Proteomes" id="UP001638806"/>
    </source>
</evidence>
<sequence length="382" mass="40618">MTIEGPIPVETPQDAYPQPQLLLQLGLVLAASSGAEARPPRRCNDVDIVAGQHVVYSWPGAAPPQELLDLTRQGLVGGVILFGENMNANTTANVKLLKEAYDASPAPGLLRKLTGKRANFFVSTDQEGGYVRRIVGAEPVLSAKQMGLSADPAATGKAAGEGAAAVLKQWQHNVNLAPVLDIWREAGDFIDAKERSFGNTSAQVVRAAVPFLEAQQRAGVAGSAKHFPGLGAAVAGSNTDLQPVTLTQSLRELRDVDMKPYESAIAAGIDMVMTSWAIYPALDSKYPSGLSRKWVQGELRDRLRFKGVTITDAMEAGAILPFGDVSQTGPLAKKAGMDLLLASARNVIRKAIVQGLKSGFLDHKEFDAATKRIATMRSKIAA</sequence>
<name>A0ACC4DKZ3_PURLI</name>
<dbReference type="EMBL" id="JBGNUJ010000008">
    <property type="protein sequence ID" value="KAL3956015.1"/>
    <property type="molecule type" value="Genomic_DNA"/>
</dbReference>
<comment type="caution">
    <text evidence="1">The sequence shown here is derived from an EMBL/GenBank/DDBJ whole genome shotgun (WGS) entry which is preliminary data.</text>
</comment>
<keyword evidence="2" id="KW-1185">Reference proteome</keyword>